<organism evidence="9 10">
    <name type="scientific">Candidatus Nitrospira nitrosa</name>
    <dbReference type="NCBI Taxonomy" id="1742972"/>
    <lineage>
        <taxon>Bacteria</taxon>
        <taxon>Pseudomonadati</taxon>
        <taxon>Nitrospirota</taxon>
        <taxon>Nitrospiria</taxon>
        <taxon>Nitrospirales</taxon>
        <taxon>Nitrospiraceae</taxon>
        <taxon>Nitrospira</taxon>
    </lineage>
</organism>
<keyword evidence="10" id="KW-1185">Reference proteome</keyword>
<evidence type="ECO:0000313" key="9">
    <source>
        <dbReference type="EMBL" id="CUS37533.1"/>
    </source>
</evidence>
<evidence type="ECO:0000256" key="7">
    <source>
        <dbReference type="ARBA" id="ARBA00023237"/>
    </source>
</evidence>
<dbReference type="STRING" id="1742972.COMA1_40103"/>
<evidence type="ECO:0000256" key="4">
    <source>
        <dbReference type="ARBA" id="ARBA00022452"/>
    </source>
</evidence>
<proteinExistence type="inferred from homology"/>
<sequence>MRGRSPSRVSGRGVESLSRQPWGLIIPSRALLGVVVLAWLCSASVVVCAQEVAALPMPSENPPVLKMSLAEAVDLAIGKSPNVRVYREKIEAARAVTRTQLGALLPNVAAFGKYNHQTFFLGTIGGRPVRTDPFDIIDGRASFTQSLFSLSLIERWRASRSALQVAELDSATTENDTVAKVALSYFEVLRNQETVDARTANVALYEDLVAFVKNRQVGGMATGLDAARLESQLENERQRLELAKGEVERAKFMLLNAIGIGYDLALQLTDSLKAYEGALPTLHSALEVAGTERPELKAQVQRIRTAELGIRSIKGERLPSLSAEGNYGLIGNRFENNAGTYNVGVQLSIPIFDGGQREGRIGQSVSEYNQEAYKLDLVKNQIGMEVRDALVTLKASLEQQRIAKDGLKASMTEVSLARERIRTLSSNTLELSNALFSLVRAKDNMIDALFRVHASRVNLARGQGRIEDLRH</sequence>
<dbReference type="Pfam" id="PF02321">
    <property type="entry name" value="OEP"/>
    <property type="match status" value="2"/>
</dbReference>
<dbReference type="RefSeq" id="WP_090749999.1">
    <property type="nucleotide sequence ID" value="NZ_CZQA01000010.1"/>
</dbReference>
<evidence type="ECO:0000256" key="2">
    <source>
        <dbReference type="ARBA" id="ARBA00007613"/>
    </source>
</evidence>
<evidence type="ECO:0000256" key="5">
    <source>
        <dbReference type="ARBA" id="ARBA00022692"/>
    </source>
</evidence>
<dbReference type="GO" id="GO:0015288">
    <property type="term" value="F:porin activity"/>
    <property type="evidence" value="ECO:0007669"/>
    <property type="project" value="TreeGrafter"/>
</dbReference>
<accession>A0A0S4LLG2</accession>
<reference evidence="9 10" key="1">
    <citation type="submission" date="2015-10" db="EMBL/GenBank/DDBJ databases">
        <authorList>
            <person name="Gilbert D.G."/>
        </authorList>
    </citation>
    <scope>NUCLEOTIDE SEQUENCE [LARGE SCALE GENOMIC DNA]</scope>
    <source>
        <strain evidence="9">COMA1</strain>
    </source>
</reference>
<dbReference type="Gene3D" id="1.20.1600.10">
    <property type="entry name" value="Outer membrane efflux proteins (OEP)"/>
    <property type="match status" value="1"/>
</dbReference>
<dbReference type="InterPro" id="IPR003423">
    <property type="entry name" value="OMP_efflux"/>
</dbReference>
<dbReference type="OrthoDB" id="9811587at2"/>
<evidence type="ECO:0000256" key="1">
    <source>
        <dbReference type="ARBA" id="ARBA00004442"/>
    </source>
</evidence>
<keyword evidence="8" id="KW-0175">Coiled coil</keyword>
<dbReference type="InterPro" id="IPR051906">
    <property type="entry name" value="TolC-like"/>
</dbReference>
<evidence type="ECO:0000313" key="10">
    <source>
        <dbReference type="Proteomes" id="UP000199032"/>
    </source>
</evidence>
<name>A0A0S4LLG2_9BACT</name>
<evidence type="ECO:0000256" key="6">
    <source>
        <dbReference type="ARBA" id="ARBA00023136"/>
    </source>
</evidence>
<dbReference type="AlphaFoldDB" id="A0A0S4LLG2"/>
<dbReference type="EMBL" id="CZQA01000010">
    <property type="protein sequence ID" value="CUS37533.1"/>
    <property type="molecule type" value="Genomic_DNA"/>
</dbReference>
<comment type="similarity">
    <text evidence="2">Belongs to the outer membrane factor (OMF) (TC 1.B.17) family.</text>
</comment>
<protein>
    <submittedName>
        <fullName evidence="9">Putative Outer membrane efflux protein</fullName>
    </submittedName>
</protein>
<dbReference type="PANTHER" id="PTHR30026">
    <property type="entry name" value="OUTER MEMBRANE PROTEIN TOLC"/>
    <property type="match status" value="1"/>
</dbReference>
<dbReference type="GO" id="GO:1990281">
    <property type="term" value="C:efflux pump complex"/>
    <property type="evidence" value="ECO:0007669"/>
    <property type="project" value="TreeGrafter"/>
</dbReference>
<keyword evidence="4" id="KW-1134">Transmembrane beta strand</keyword>
<evidence type="ECO:0000256" key="8">
    <source>
        <dbReference type="SAM" id="Coils"/>
    </source>
</evidence>
<dbReference type="PANTHER" id="PTHR30026:SF20">
    <property type="entry name" value="OUTER MEMBRANE PROTEIN TOLC"/>
    <property type="match status" value="1"/>
</dbReference>
<evidence type="ECO:0000256" key="3">
    <source>
        <dbReference type="ARBA" id="ARBA00022448"/>
    </source>
</evidence>
<keyword evidence="6" id="KW-0472">Membrane</keyword>
<keyword evidence="3" id="KW-0813">Transport</keyword>
<comment type="subcellular location">
    <subcellularLocation>
        <location evidence="1">Cell outer membrane</location>
    </subcellularLocation>
</comment>
<dbReference type="SUPFAM" id="SSF56954">
    <property type="entry name" value="Outer membrane efflux proteins (OEP)"/>
    <property type="match status" value="1"/>
</dbReference>
<gene>
    <name evidence="9" type="ORF">COMA1_40103</name>
</gene>
<dbReference type="GO" id="GO:0015562">
    <property type="term" value="F:efflux transmembrane transporter activity"/>
    <property type="evidence" value="ECO:0007669"/>
    <property type="project" value="InterPro"/>
</dbReference>
<feature type="coiled-coil region" evidence="8">
    <location>
        <begin position="226"/>
        <end position="253"/>
    </location>
</feature>
<keyword evidence="5" id="KW-0812">Transmembrane</keyword>
<dbReference type="Proteomes" id="UP000199032">
    <property type="component" value="Unassembled WGS sequence"/>
</dbReference>
<dbReference type="GO" id="GO:0009279">
    <property type="term" value="C:cell outer membrane"/>
    <property type="evidence" value="ECO:0007669"/>
    <property type="project" value="UniProtKB-SubCell"/>
</dbReference>
<keyword evidence="7" id="KW-0998">Cell outer membrane</keyword>